<dbReference type="InterPro" id="IPR009875">
    <property type="entry name" value="PilZ_domain"/>
</dbReference>
<reference evidence="2" key="1">
    <citation type="submission" date="2018-01" db="EMBL/GenBank/DDBJ databases">
        <authorList>
            <person name="Regsiter A."/>
            <person name="William W."/>
        </authorList>
    </citation>
    <scope>NUCLEOTIDE SEQUENCE</scope>
    <source>
        <strain evidence="2">TRIP AH-1</strain>
    </source>
</reference>
<feature type="domain" description="PilZ" evidence="1">
    <location>
        <begin position="11"/>
        <end position="113"/>
    </location>
</feature>
<organism evidence="2">
    <name type="scientific">uncultured Desulfobacterium sp</name>
    <dbReference type="NCBI Taxonomy" id="201089"/>
    <lineage>
        <taxon>Bacteria</taxon>
        <taxon>Pseudomonadati</taxon>
        <taxon>Thermodesulfobacteriota</taxon>
        <taxon>Desulfobacteria</taxon>
        <taxon>Desulfobacterales</taxon>
        <taxon>Desulfobacteriaceae</taxon>
        <taxon>Desulfobacterium</taxon>
        <taxon>environmental samples</taxon>
    </lineage>
</organism>
<evidence type="ECO:0000313" key="2">
    <source>
        <dbReference type="EMBL" id="SPD71866.1"/>
    </source>
</evidence>
<proteinExistence type="predicted"/>
<sequence length="126" mass="14229">MHQYLHMKINEQRQFARLKTVNLISYICIDGNSNPLYQGMGKTLDISKGGLLMETGGPVNSKFIIITSTNTKEELIQIKGAVAYCRQKGPGVFHTGIHFIETTEKINEVVQEMIRVFVNTKKVDVE</sequence>
<gene>
    <name evidence="2" type="ORF">PITCH_A1070040</name>
</gene>
<dbReference type="Pfam" id="PF07238">
    <property type="entry name" value="PilZ"/>
    <property type="match status" value="1"/>
</dbReference>
<dbReference type="EMBL" id="OJIN01000010">
    <property type="protein sequence ID" value="SPD71866.1"/>
    <property type="molecule type" value="Genomic_DNA"/>
</dbReference>
<evidence type="ECO:0000259" key="1">
    <source>
        <dbReference type="Pfam" id="PF07238"/>
    </source>
</evidence>
<protein>
    <submittedName>
        <fullName evidence="2">Putative Type IV pilus assembly PilZ</fullName>
    </submittedName>
</protein>
<name>A0A445MQZ0_9BACT</name>
<dbReference type="GO" id="GO:0035438">
    <property type="term" value="F:cyclic-di-GMP binding"/>
    <property type="evidence" value="ECO:0007669"/>
    <property type="project" value="InterPro"/>
</dbReference>
<dbReference type="SUPFAM" id="SSF141371">
    <property type="entry name" value="PilZ domain-like"/>
    <property type="match status" value="1"/>
</dbReference>
<accession>A0A445MQZ0</accession>
<dbReference type="Gene3D" id="2.40.10.220">
    <property type="entry name" value="predicted glycosyltransferase like domains"/>
    <property type="match status" value="1"/>
</dbReference>
<dbReference type="AlphaFoldDB" id="A0A445MQZ0"/>